<dbReference type="EMBL" id="JASSZA010000008">
    <property type="protein sequence ID" value="KAK2104871.1"/>
    <property type="molecule type" value="Genomic_DNA"/>
</dbReference>
<accession>A0ABQ9V6W6</accession>
<protein>
    <submittedName>
        <fullName evidence="1">Uncharacterized protein</fullName>
    </submittedName>
</protein>
<keyword evidence="2" id="KW-1185">Reference proteome</keyword>
<evidence type="ECO:0000313" key="2">
    <source>
        <dbReference type="Proteomes" id="UP001266305"/>
    </source>
</evidence>
<comment type="caution">
    <text evidence="1">The sequence shown here is derived from an EMBL/GenBank/DDBJ whole genome shotgun (WGS) entry which is preliminary data.</text>
</comment>
<sequence>MPSPYQVTQPGLARPALSLMTVLFMSQLKLQPFLQGLWQRNPAEDLRGGSAATVTSRSSLAQLPREVHTVEERCNLHKEKEKQDRRSHHRT</sequence>
<organism evidence="1 2">
    <name type="scientific">Saguinus oedipus</name>
    <name type="common">Cotton-top tamarin</name>
    <name type="synonym">Oedipomidas oedipus</name>
    <dbReference type="NCBI Taxonomy" id="9490"/>
    <lineage>
        <taxon>Eukaryota</taxon>
        <taxon>Metazoa</taxon>
        <taxon>Chordata</taxon>
        <taxon>Craniata</taxon>
        <taxon>Vertebrata</taxon>
        <taxon>Euteleostomi</taxon>
        <taxon>Mammalia</taxon>
        <taxon>Eutheria</taxon>
        <taxon>Euarchontoglires</taxon>
        <taxon>Primates</taxon>
        <taxon>Haplorrhini</taxon>
        <taxon>Platyrrhini</taxon>
        <taxon>Cebidae</taxon>
        <taxon>Callitrichinae</taxon>
        <taxon>Saguinus</taxon>
    </lineage>
</organism>
<gene>
    <name evidence="1" type="ORF">P7K49_018727</name>
</gene>
<proteinExistence type="predicted"/>
<evidence type="ECO:0000313" key="1">
    <source>
        <dbReference type="EMBL" id="KAK2104871.1"/>
    </source>
</evidence>
<dbReference type="Proteomes" id="UP001266305">
    <property type="component" value="Unassembled WGS sequence"/>
</dbReference>
<name>A0ABQ9V6W6_SAGOE</name>
<reference evidence="1 2" key="1">
    <citation type="submission" date="2023-05" db="EMBL/GenBank/DDBJ databases">
        <title>B98-5 Cell Line De Novo Hybrid Assembly: An Optical Mapping Approach.</title>
        <authorList>
            <person name="Kananen K."/>
            <person name="Auerbach J.A."/>
            <person name="Kautto E."/>
            <person name="Blachly J.S."/>
        </authorList>
    </citation>
    <scope>NUCLEOTIDE SEQUENCE [LARGE SCALE GENOMIC DNA]</scope>
    <source>
        <strain evidence="1">B95-8</strain>
        <tissue evidence="1">Cell line</tissue>
    </source>
</reference>